<accession>A0A5A7PVU1</accession>
<proteinExistence type="predicted"/>
<organism evidence="2 3">
    <name type="scientific">Striga asiatica</name>
    <name type="common">Asiatic witchweed</name>
    <name type="synonym">Buchnera asiatica</name>
    <dbReference type="NCBI Taxonomy" id="4170"/>
    <lineage>
        <taxon>Eukaryota</taxon>
        <taxon>Viridiplantae</taxon>
        <taxon>Streptophyta</taxon>
        <taxon>Embryophyta</taxon>
        <taxon>Tracheophyta</taxon>
        <taxon>Spermatophyta</taxon>
        <taxon>Magnoliopsida</taxon>
        <taxon>eudicotyledons</taxon>
        <taxon>Gunneridae</taxon>
        <taxon>Pentapetalae</taxon>
        <taxon>asterids</taxon>
        <taxon>lamiids</taxon>
        <taxon>Lamiales</taxon>
        <taxon>Orobanchaceae</taxon>
        <taxon>Buchnereae</taxon>
        <taxon>Striga</taxon>
    </lineage>
</organism>
<keyword evidence="3" id="KW-1185">Reference proteome</keyword>
<sequence>MDADITNATRSHLIRFSLQTATSSLSEGQSRLVDIFNDVRASHPTYNRKLKELAALRLSSPLPEFCTVVRLQPSASSILRPCLTARTGYCDLGIGGGWGRAIGGEDSGGGGVVFIVIVEFLSSMRSPFSLKWSRAARLSTEAIGECGEFLPIFVHTDTHTHQSRPLADDRRPLPPPSAVLLRLPQSTVNSQSSKSPPTFHQRHQQSPAHSPVPPFPVTPATRRIAVVSPRGYRTHSPNNSQKLSSADPLRKWSRHRTCRNPGDPTR</sequence>
<dbReference type="EMBL" id="BKCP01005184">
    <property type="protein sequence ID" value="GER36652.1"/>
    <property type="molecule type" value="Genomic_DNA"/>
</dbReference>
<dbReference type="AlphaFoldDB" id="A0A5A7PVU1"/>
<evidence type="ECO:0000256" key="1">
    <source>
        <dbReference type="SAM" id="MobiDB-lite"/>
    </source>
</evidence>
<feature type="compositionally biased region" description="Polar residues" evidence="1">
    <location>
        <begin position="235"/>
        <end position="244"/>
    </location>
</feature>
<feature type="region of interest" description="Disordered" evidence="1">
    <location>
        <begin position="186"/>
        <end position="266"/>
    </location>
</feature>
<protein>
    <submittedName>
        <fullName evidence="2">Kelch-like protein 20</fullName>
    </submittedName>
</protein>
<evidence type="ECO:0000313" key="2">
    <source>
        <dbReference type="EMBL" id="GER36652.1"/>
    </source>
</evidence>
<feature type="compositionally biased region" description="Polar residues" evidence="1">
    <location>
        <begin position="186"/>
        <end position="208"/>
    </location>
</feature>
<comment type="caution">
    <text evidence="2">The sequence shown here is derived from an EMBL/GenBank/DDBJ whole genome shotgun (WGS) entry which is preliminary data.</text>
</comment>
<evidence type="ECO:0000313" key="3">
    <source>
        <dbReference type="Proteomes" id="UP000325081"/>
    </source>
</evidence>
<reference evidence="3" key="1">
    <citation type="journal article" date="2019" name="Curr. Biol.">
        <title>Genome Sequence of Striga asiatica Provides Insight into the Evolution of Plant Parasitism.</title>
        <authorList>
            <person name="Yoshida S."/>
            <person name="Kim S."/>
            <person name="Wafula E.K."/>
            <person name="Tanskanen J."/>
            <person name="Kim Y.M."/>
            <person name="Honaas L."/>
            <person name="Yang Z."/>
            <person name="Spallek T."/>
            <person name="Conn C.E."/>
            <person name="Ichihashi Y."/>
            <person name="Cheong K."/>
            <person name="Cui S."/>
            <person name="Der J.P."/>
            <person name="Gundlach H."/>
            <person name="Jiao Y."/>
            <person name="Hori C."/>
            <person name="Ishida J.K."/>
            <person name="Kasahara H."/>
            <person name="Kiba T."/>
            <person name="Kim M.S."/>
            <person name="Koo N."/>
            <person name="Laohavisit A."/>
            <person name="Lee Y.H."/>
            <person name="Lumba S."/>
            <person name="McCourt P."/>
            <person name="Mortimer J.C."/>
            <person name="Mutuku J.M."/>
            <person name="Nomura T."/>
            <person name="Sasaki-Sekimoto Y."/>
            <person name="Seto Y."/>
            <person name="Wang Y."/>
            <person name="Wakatake T."/>
            <person name="Sakakibara H."/>
            <person name="Demura T."/>
            <person name="Yamaguchi S."/>
            <person name="Yoneyama K."/>
            <person name="Manabe R.I."/>
            <person name="Nelson D.C."/>
            <person name="Schulman A.H."/>
            <person name="Timko M.P."/>
            <person name="dePamphilis C.W."/>
            <person name="Choi D."/>
            <person name="Shirasu K."/>
        </authorList>
    </citation>
    <scope>NUCLEOTIDE SEQUENCE [LARGE SCALE GENOMIC DNA]</scope>
    <source>
        <strain evidence="3">cv. UVA1</strain>
    </source>
</reference>
<dbReference type="OrthoDB" id="27187at2759"/>
<dbReference type="Proteomes" id="UP000325081">
    <property type="component" value="Unassembled WGS sequence"/>
</dbReference>
<name>A0A5A7PVU1_STRAF</name>
<gene>
    <name evidence="2" type="ORF">STAS_13007</name>
</gene>